<organism evidence="1 2">
    <name type="scientific">Solanum commersonii</name>
    <name type="common">Commerson's wild potato</name>
    <name type="synonym">Commerson's nightshade</name>
    <dbReference type="NCBI Taxonomy" id="4109"/>
    <lineage>
        <taxon>Eukaryota</taxon>
        <taxon>Viridiplantae</taxon>
        <taxon>Streptophyta</taxon>
        <taxon>Embryophyta</taxon>
        <taxon>Tracheophyta</taxon>
        <taxon>Spermatophyta</taxon>
        <taxon>Magnoliopsida</taxon>
        <taxon>eudicotyledons</taxon>
        <taxon>Gunneridae</taxon>
        <taxon>Pentapetalae</taxon>
        <taxon>asterids</taxon>
        <taxon>lamiids</taxon>
        <taxon>Solanales</taxon>
        <taxon>Solanaceae</taxon>
        <taxon>Solanoideae</taxon>
        <taxon>Solaneae</taxon>
        <taxon>Solanum</taxon>
    </lineage>
</organism>
<keyword evidence="2" id="KW-1185">Reference proteome</keyword>
<accession>A0A9J5YZ82</accession>
<proteinExistence type="predicted"/>
<gene>
    <name evidence="1" type="ORF">H5410_027463</name>
</gene>
<dbReference type="EMBL" id="JACXVP010000005">
    <property type="protein sequence ID" value="KAG5605971.1"/>
    <property type="molecule type" value="Genomic_DNA"/>
</dbReference>
<evidence type="ECO:0000313" key="2">
    <source>
        <dbReference type="Proteomes" id="UP000824120"/>
    </source>
</evidence>
<comment type="caution">
    <text evidence="1">The sequence shown here is derived from an EMBL/GenBank/DDBJ whole genome shotgun (WGS) entry which is preliminary data.</text>
</comment>
<evidence type="ECO:0000313" key="1">
    <source>
        <dbReference type="EMBL" id="KAG5605971.1"/>
    </source>
</evidence>
<dbReference type="AlphaFoldDB" id="A0A9J5YZ82"/>
<dbReference type="Proteomes" id="UP000824120">
    <property type="component" value="Chromosome 5"/>
</dbReference>
<reference evidence="1 2" key="1">
    <citation type="submission" date="2020-09" db="EMBL/GenBank/DDBJ databases">
        <title>De no assembly of potato wild relative species, Solanum commersonii.</title>
        <authorList>
            <person name="Cho K."/>
        </authorList>
    </citation>
    <scope>NUCLEOTIDE SEQUENCE [LARGE SCALE GENOMIC DNA]</scope>
    <source>
        <strain evidence="1">LZ3.2</strain>
        <tissue evidence="1">Leaf</tissue>
    </source>
</reference>
<protein>
    <submittedName>
        <fullName evidence="1">Uncharacterized protein</fullName>
    </submittedName>
</protein>
<sequence>MSSLSPVEFSIAAAASSISSEFSLNSNVSTMMNTHHALPILQQFQSQPANIGGFLSPVIIFFGEEFAGAPPIHHRKDPIFLLPLFLSPSSSSAINDELRVQQLRPPTASNEPGMLMSLKLLKKTDKQPYKPNNHPI</sequence>
<name>A0A9J5YZ82_SOLCO</name>